<dbReference type="AlphaFoldDB" id="A0A0A9G545"/>
<dbReference type="EMBL" id="GBRH01180255">
    <property type="protein sequence ID" value="JAE17641.1"/>
    <property type="molecule type" value="Transcribed_RNA"/>
</dbReference>
<protein>
    <submittedName>
        <fullName evidence="1">Uncharacterized protein</fullName>
    </submittedName>
</protein>
<sequence length="26" mass="2974">MRCRTALVSKQRWTCVSWEFSLAASG</sequence>
<evidence type="ECO:0000313" key="1">
    <source>
        <dbReference type="EMBL" id="JAE17641.1"/>
    </source>
</evidence>
<name>A0A0A9G545_ARUDO</name>
<organism evidence="1">
    <name type="scientific">Arundo donax</name>
    <name type="common">Giant reed</name>
    <name type="synonym">Donax arundinaceus</name>
    <dbReference type="NCBI Taxonomy" id="35708"/>
    <lineage>
        <taxon>Eukaryota</taxon>
        <taxon>Viridiplantae</taxon>
        <taxon>Streptophyta</taxon>
        <taxon>Embryophyta</taxon>
        <taxon>Tracheophyta</taxon>
        <taxon>Spermatophyta</taxon>
        <taxon>Magnoliopsida</taxon>
        <taxon>Liliopsida</taxon>
        <taxon>Poales</taxon>
        <taxon>Poaceae</taxon>
        <taxon>PACMAD clade</taxon>
        <taxon>Arundinoideae</taxon>
        <taxon>Arundineae</taxon>
        <taxon>Arundo</taxon>
    </lineage>
</organism>
<reference evidence="1" key="2">
    <citation type="journal article" date="2015" name="Data Brief">
        <title>Shoot transcriptome of the giant reed, Arundo donax.</title>
        <authorList>
            <person name="Barrero R.A."/>
            <person name="Guerrero F.D."/>
            <person name="Moolhuijzen P."/>
            <person name="Goolsby J.A."/>
            <person name="Tidwell J."/>
            <person name="Bellgard S.E."/>
            <person name="Bellgard M.I."/>
        </authorList>
    </citation>
    <scope>NUCLEOTIDE SEQUENCE</scope>
    <source>
        <tissue evidence="1">Shoot tissue taken approximately 20 cm above the soil surface</tissue>
    </source>
</reference>
<accession>A0A0A9G545</accession>
<reference evidence="1" key="1">
    <citation type="submission" date="2014-09" db="EMBL/GenBank/DDBJ databases">
        <authorList>
            <person name="Magalhaes I.L.F."/>
            <person name="Oliveira U."/>
            <person name="Santos F.R."/>
            <person name="Vidigal T.H.D.A."/>
            <person name="Brescovit A.D."/>
            <person name="Santos A.J."/>
        </authorList>
    </citation>
    <scope>NUCLEOTIDE SEQUENCE</scope>
    <source>
        <tissue evidence="1">Shoot tissue taken approximately 20 cm above the soil surface</tissue>
    </source>
</reference>
<proteinExistence type="predicted"/>